<evidence type="ECO:0000313" key="5">
    <source>
        <dbReference type="Proteomes" id="UP001595604"/>
    </source>
</evidence>
<sequence>MQEKELRLAIVYFGGVSLAIYQHGVNVEILNLIRASKAFHAPQNPVLRHDPGRSYATEPDIARAGESASTETVYFDLLKAIARQVDLRIMADVVSGSSAGGINAAVMARAIAHDLSIAPLTAMWFDQADILQLITPAARAGKWSKWYVTPIMKVVLARMAREGVLPRDASRDIRRRLLTFVRSRWFKPPFDGPHFCALLLDGMIAMASGAPSGSTLLPPETRLDLRISVTDYHGADKLIFMHDPPVVREREHRQMLQFAAIRSSAGLTLSEFDAGNVPSLAFAARASASYPGAFPPAQIREMAELVAGRGLEWTGKEQFLANNFSHYRQLGLEPEDAVLLDGSILNNKPVRAAIDAVRQHAAYREVDRRLVYIDPHPERAANEPVLQVPGFFATLRSALSDLPRHEPIYEELDETHRFNEQIASLKSLARSSRHTVDALIGQATHGGLGGRFTVDQVRHWRLTSSNLLASSTLTYNAWMGSLVRESIDLICDLACRACNLDRRSQNARWITLVVEAWAEAEGMFPADYRIPDTVNVDADLPPFGQFVVNFGVRYKARRISHVLHEINATYQLDADAFEPRLDFEQVDELKRQVGNCLRGLYVFETAQFLEKLPLAAIRELFCSPRSGPRPSPVQFVRLRRAELTALFAGIGATCGLVGLSGELDEVLSSPLVMALHPRLREAVLSGYLGWPYADIVLLPAINALGLNGNALEEVLVDRISPKDARSVCIGSECAPLRGETAIGFGGFLDRASRQNDYLWGRIHAIDRLIDIVASTFDPATDLALPDFAAFKKAAFERVLLDEADRLPDIPEVVAAVRSAVARL</sequence>
<keyword evidence="5" id="KW-1185">Reference proteome</keyword>
<comment type="caution">
    <text evidence="4">The sequence shown here is derived from an EMBL/GenBank/DDBJ whole genome shotgun (WGS) entry which is preliminary data.</text>
</comment>
<dbReference type="Gene3D" id="3.40.1090.10">
    <property type="entry name" value="Cytosolic phospholipase A2 catalytic domain"/>
    <property type="match status" value="1"/>
</dbReference>
<dbReference type="EMBL" id="JBHRTQ010000007">
    <property type="protein sequence ID" value="MFC3174046.1"/>
    <property type="molecule type" value="Genomic_DNA"/>
</dbReference>
<dbReference type="RefSeq" id="WP_379509421.1">
    <property type="nucleotide sequence ID" value="NZ_JBHRTQ010000007.1"/>
</dbReference>
<reference evidence="5" key="1">
    <citation type="journal article" date="2019" name="Int. J. Syst. Evol. Microbiol.">
        <title>The Global Catalogue of Microorganisms (GCM) 10K type strain sequencing project: providing services to taxonomists for standard genome sequencing and annotation.</title>
        <authorList>
            <consortium name="The Broad Institute Genomics Platform"/>
            <consortium name="The Broad Institute Genome Sequencing Center for Infectious Disease"/>
            <person name="Wu L."/>
            <person name="Ma J."/>
        </authorList>
    </citation>
    <scope>NUCLEOTIDE SEQUENCE [LARGE SCALE GENOMIC DNA]</scope>
    <source>
        <strain evidence="5">KCTC 42984</strain>
    </source>
</reference>
<dbReference type="Pfam" id="PF01734">
    <property type="entry name" value="Patatin"/>
    <property type="match status" value="1"/>
</dbReference>
<name>A0ABV7IMY2_9SPHN</name>
<evidence type="ECO:0000259" key="2">
    <source>
        <dbReference type="Pfam" id="PF01734"/>
    </source>
</evidence>
<evidence type="ECO:0000313" key="4">
    <source>
        <dbReference type="EMBL" id="MFC3174046.1"/>
    </source>
</evidence>
<gene>
    <name evidence="4" type="ORF">ACFOD9_07280</name>
</gene>
<dbReference type="NCBIfam" id="TIGR03607">
    <property type="entry name" value="patatin-like protein"/>
    <property type="match status" value="1"/>
</dbReference>
<dbReference type="InterPro" id="IPR019894">
    <property type="entry name" value="Patatin-related_protein"/>
</dbReference>
<keyword evidence="1" id="KW-0443">Lipid metabolism</keyword>
<proteinExistence type="predicted"/>
<dbReference type="Pfam" id="PF11856">
    <property type="entry name" value="DUF3376"/>
    <property type="match status" value="1"/>
</dbReference>
<evidence type="ECO:0000256" key="1">
    <source>
        <dbReference type="ARBA" id="ARBA00023098"/>
    </source>
</evidence>
<dbReference type="InterPro" id="IPR002641">
    <property type="entry name" value="PNPLA_dom"/>
</dbReference>
<feature type="domain" description="PNPLA" evidence="2">
    <location>
        <begin position="77"/>
        <end position="354"/>
    </location>
</feature>
<dbReference type="InterPro" id="IPR024282">
    <property type="entry name" value="DUF3376"/>
</dbReference>
<feature type="domain" description="DUF3376" evidence="3">
    <location>
        <begin position="712"/>
        <end position="774"/>
    </location>
</feature>
<evidence type="ECO:0000259" key="3">
    <source>
        <dbReference type="Pfam" id="PF11856"/>
    </source>
</evidence>
<dbReference type="Proteomes" id="UP001595604">
    <property type="component" value="Unassembled WGS sequence"/>
</dbReference>
<accession>A0ABV7IMY2</accession>
<dbReference type="SUPFAM" id="SSF52151">
    <property type="entry name" value="FabD/lysophospholipase-like"/>
    <property type="match status" value="1"/>
</dbReference>
<dbReference type="InterPro" id="IPR016035">
    <property type="entry name" value="Acyl_Trfase/lysoPLipase"/>
</dbReference>
<protein>
    <submittedName>
        <fullName evidence="4">Patatin-like protein</fullName>
    </submittedName>
</protein>
<organism evidence="4 5">
    <name type="scientific">Novosphingobium bradum</name>
    <dbReference type="NCBI Taxonomy" id="1737444"/>
    <lineage>
        <taxon>Bacteria</taxon>
        <taxon>Pseudomonadati</taxon>
        <taxon>Pseudomonadota</taxon>
        <taxon>Alphaproteobacteria</taxon>
        <taxon>Sphingomonadales</taxon>
        <taxon>Sphingomonadaceae</taxon>
        <taxon>Novosphingobium</taxon>
    </lineage>
</organism>